<dbReference type="EMBL" id="CP001650">
    <property type="protein sequence ID" value="ADF51961.1"/>
    <property type="molecule type" value="Genomic_DNA"/>
</dbReference>
<dbReference type="InterPro" id="IPR032181">
    <property type="entry name" value="DUF5013"/>
</dbReference>
<organism evidence="2 3">
    <name type="scientific">Zunongwangia profunda (strain DSM 18752 / CCTCC AB 206139 / SM-A87)</name>
    <name type="common">Wangia profunda</name>
    <dbReference type="NCBI Taxonomy" id="655815"/>
    <lineage>
        <taxon>Bacteria</taxon>
        <taxon>Pseudomonadati</taxon>
        <taxon>Bacteroidota</taxon>
        <taxon>Flavobacteriia</taxon>
        <taxon>Flavobacteriales</taxon>
        <taxon>Flavobacteriaceae</taxon>
        <taxon>Zunongwangia</taxon>
    </lineage>
</organism>
<name>D5BL62_ZUNPS</name>
<proteinExistence type="predicted"/>
<dbReference type="Pfam" id="PF16405">
    <property type="entry name" value="DUF5013"/>
    <property type="match status" value="1"/>
</dbReference>
<keyword evidence="3" id="KW-1185">Reference proteome</keyword>
<dbReference type="eggNOG" id="ENOG502Z9Q2">
    <property type="taxonomic scope" value="Bacteria"/>
</dbReference>
<accession>D5BL62</accession>
<feature type="domain" description="DUF5013" evidence="1">
    <location>
        <begin position="219"/>
        <end position="363"/>
    </location>
</feature>
<gene>
    <name evidence="2" type="ordered locus">ZPR_1626</name>
</gene>
<dbReference type="Proteomes" id="UP000001654">
    <property type="component" value="Chromosome"/>
</dbReference>
<dbReference type="Pfam" id="PF16389">
    <property type="entry name" value="DUF4998"/>
    <property type="match status" value="1"/>
</dbReference>
<reference evidence="2 3" key="1">
    <citation type="journal article" date="2010" name="BMC Genomics">
        <title>The complete genome of Zunongwangia profunda SM-A87 reveals its adaptation to the deep-sea environment and ecological role in sedimentary organic nitrogen degradation.</title>
        <authorList>
            <person name="Qin Q.L."/>
            <person name="Zhang X.Y."/>
            <person name="Wang X.M."/>
            <person name="Liu G.M."/>
            <person name="Chen X.L."/>
            <person name="Xie B.B."/>
            <person name="Dang H.Y."/>
            <person name="Zhou B.C."/>
            <person name="Yu J."/>
            <person name="Zhang Y.Z."/>
        </authorList>
    </citation>
    <scope>NUCLEOTIDE SEQUENCE [LARGE SCALE GENOMIC DNA]</scope>
    <source>
        <strain evidence="3">DSM 18752 / CCTCC AB 206139 / SM-A87</strain>
    </source>
</reference>
<evidence type="ECO:0000313" key="2">
    <source>
        <dbReference type="EMBL" id="ADF51961.1"/>
    </source>
</evidence>
<sequence>MILWSCSDQEYDDYKKFAEGGEINYTEKVDSLKAFSGKNRVMLQGIIDADPKITEFRVFWNDGRDSVSVPVNRSGGVDTLSVTINDIPENIYNFQVRTYDAEGNKSLVSNVTGAVYGERYQNTLYNRPVLANDLVGGLLSISYASMDLTTGVIGTEILMDGQSDPIFIPIDSDKYDISNYEVGDSYKYRTLFLPEETAIDTFVTDYVSYTPVAKPILENAAIPFKASSKSGRWGILENWTTTEPVLVHGGYGGWDEWNGNIFNIESGWGASAINNGKIYQTVPGVQEASYVLNVLIRNTNHQLSDPGGSYFVVAKGSTLPDVSDVETAEEVLAYKRINVDLGSEYTYRLEFTIDEGATDITVGQITTQADGDPGRFCNVRSWDIVVK</sequence>
<dbReference type="AlphaFoldDB" id="D5BL62"/>
<dbReference type="HOGENOM" id="CLU_033796_0_0_10"/>
<dbReference type="STRING" id="655815.ZPR_1626"/>
<evidence type="ECO:0000313" key="3">
    <source>
        <dbReference type="Proteomes" id="UP000001654"/>
    </source>
</evidence>
<evidence type="ECO:0000259" key="1">
    <source>
        <dbReference type="Pfam" id="PF16405"/>
    </source>
</evidence>
<dbReference type="KEGG" id="zpr:ZPR_1626"/>
<protein>
    <recommendedName>
        <fullName evidence="1">DUF5013 domain-containing protein</fullName>
    </recommendedName>
</protein>